<feature type="domain" description="Tr-type G" evidence="2">
    <location>
        <begin position="149"/>
        <end position="365"/>
    </location>
</feature>
<dbReference type="InterPro" id="IPR000795">
    <property type="entry name" value="T_Tr_GTP-bd_dom"/>
</dbReference>
<dbReference type="SUPFAM" id="SSF50447">
    <property type="entry name" value="Translation proteins"/>
    <property type="match status" value="1"/>
</dbReference>
<dbReference type="GO" id="GO:0005525">
    <property type="term" value="F:GTP binding"/>
    <property type="evidence" value="ECO:0007669"/>
    <property type="project" value="InterPro"/>
</dbReference>
<name>A0A2G5BC66_COERN</name>
<gene>
    <name evidence="3" type="ORF">COEREDRAFT_8380</name>
</gene>
<dbReference type="PANTHER" id="PTHR43721">
    <property type="entry name" value="ELONGATION FACTOR TU-RELATED"/>
    <property type="match status" value="1"/>
</dbReference>
<dbReference type="PANTHER" id="PTHR43721:SF30">
    <property type="entry name" value="TR-TYPE G DOMAIN-CONTAINING PROTEIN"/>
    <property type="match status" value="1"/>
</dbReference>
<organism evidence="3 4">
    <name type="scientific">Coemansia reversa (strain ATCC 12441 / NRRL 1564)</name>
    <dbReference type="NCBI Taxonomy" id="763665"/>
    <lineage>
        <taxon>Eukaryota</taxon>
        <taxon>Fungi</taxon>
        <taxon>Fungi incertae sedis</taxon>
        <taxon>Zoopagomycota</taxon>
        <taxon>Kickxellomycotina</taxon>
        <taxon>Kickxellomycetes</taxon>
        <taxon>Kickxellales</taxon>
        <taxon>Kickxellaceae</taxon>
        <taxon>Coemansia</taxon>
    </lineage>
</organism>
<dbReference type="OrthoDB" id="248233at2759"/>
<dbReference type="Pfam" id="PF00009">
    <property type="entry name" value="GTP_EFTU"/>
    <property type="match status" value="1"/>
</dbReference>
<accession>A0A2G5BC66</accession>
<dbReference type="InterPro" id="IPR009000">
    <property type="entry name" value="Transl_B-barrel_sf"/>
</dbReference>
<sequence>MTTRDTMYSEEISPNLKGGDCDRSLSVLQDGITKLPPELDGSGNVEYKTKLDNISETRAKHLATQLQWRLAEGNGHAVYVVGVHDNGDVVGITEKEFRETIATISGMAEQLDNTCVVSVERRLLAGDSNRVVAEVHLTQRNAQSQTELRVAVLGDHGVGKSTVLGCLTYGESDDGRGKARVSLLRHRHELETGRTSSISLGAVGFTAEGQMQNYANNRSAEHIYRRSRHVVTFIDTCGHEKHLKTTARAITGHSPQVFCVVIAANTTGISTTTREYLRMAAALEMPLMVVVSKMDVAEKSTFSVLMHNVLATLDAELPERAKCIVANSAEHLLLAEDMMRLGVVPVFTTSAVRSVGFGELTKLLEKARASFTGDNSAELTDIDSISRDLFEFDVEHLYSIDTVGSVATGWVRRGAFAASNSPNTPLIIGPDASGSFVDVQVTSIHTLRIPSETACAGRSAALAIRPCKALRLQKGMVILNANLLGKAGRVVSNVLTATIAMFGSSISRMQNVAVHIRSASYLARIVHIEDDMSYHACNEQTNLPKHTVVRLILHAGVQVYSYPGMPIVVRDGRCLVFAGRITATQLLVTEANKDCKPEVNPQCMQTPGKLDAQATTPDGVGYIAPGGRSHEASEDGLSAQR</sequence>
<evidence type="ECO:0000313" key="4">
    <source>
        <dbReference type="Proteomes" id="UP000242474"/>
    </source>
</evidence>
<dbReference type="AlphaFoldDB" id="A0A2G5BC66"/>
<proteinExistence type="predicted"/>
<dbReference type="SUPFAM" id="SSF52540">
    <property type="entry name" value="P-loop containing nucleoside triphosphate hydrolases"/>
    <property type="match status" value="1"/>
</dbReference>
<dbReference type="Gene3D" id="3.40.50.300">
    <property type="entry name" value="P-loop containing nucleotide triphosphate hydrolases"/>
    <property type="match status" value="1"/>
</dbReference>
<dbReference type="GO" id="GO:0003924">
    <property type="term" value="F:GTPase activity"/>
    <property type="evidence" value="ECO:0007669"/>
    <property type="project" value="InterPro"/>
</dbReference>
<dbReference type="Proteomes" id="UP000242474">
    <property type="component" value="Unassembled WGS sequence"/>
</dbReference>
<protein>
    <submittedName>
        <fullName evidence="3">P-loop containing nucleoside triphosphate hydrolase protein</fullName>
    </submittedName>
</protein>
<evidence type="ECO:0000259" key="2">
    <source>
        <dbReference type="Pfam" id="PF00009"/>
    </source>
</evidence>
<evidence type="ECO:0000256" key="1">
    <source>
        <dbReference type="SAM" id="MobiDB-lite"/>
    </source>
</evidence>
<reference evidence="3 4" key="1">
    <citation type="journal article" date="2015" name="Genome Biol. Evol.">
        <title>Phylogenomic analyses indicate that early fungi evolved digesting cell walls of algal ancestors of land plants.</title>
        <authorList>
            <person name="Chang Y."/>
            <person name="Wang S."/>
            <person name="Sekimoto S."/>
            <person name="Aerts A.L."/>
            <person name="Choi C."/>
            <person name="Clum A."/>
            <person name="LaButti K.M."/>
            <person name="Lindquist E.A."/>
            <person name="Yee Ngan C."/>
            <person name="Ohm R.A."/>
            <person name="Salamov A.A."/>
            <person name="Grigoriev I.V."/>
            <person name="Spatafora J.W."/>
            <person name="Berbee M.L."/>
        </authorList>
    </citation>
    <scope>NUCLEOTIDE SEQUENCE [LARGE SCALE GENOMIC DNA]</scope>
    <source>
        <strain evidence="3 4">NRRL 1564</strain>
    </source>
</reference>
<feature type="region of interest" description="Disordered" evidence="1">
    <location>
        <begin position="606"/>
        <end position="641"/>
    </location>
</feature>
<evidence type="ECO:0000313" key="3">
    <source>
        <dbReference type="EMBL" id="PIA16591.1"/>
    </source>
</evidence>
<dbReference type="GO" id="GO:0003746">
    <property type="term" value="F:translation elongation factor activity"/>
    <property type="evidence" value="ECO:0007669"/>
    <property type="project" value="TreeGrafter"/>
</dbReference>
<dbReference type="EMBL" id="KZ303499">
    <property type="protein sequence ID" value="PIA16591.1"/>
    <property type="molecule type" value="Genomic_DNA"/>
</dbReference>
<dbReference type="InterPro" id="IPR027417">
    <property type="entry name" value="P-loop_NTPase"/>
</dbReference>
<dbReference type="InterPro" id="IPR050055">
    <property type="entry name" value="EF-Tu_GTPase"/>
</dbReference>
<keyword evidence="4" id="KW-1185">Reference proteome</keyword>
<dbReference type="Gene3D" id="2.40.30.10">
    <property type="entry name" value="Translation factors"/>
    <property type="match status" value="1"/>
</dbReference>
<keyword evidence="3" id="KW-0378">Hydrolase</keyword>